<evidence type="ECO:0000256" key="1">
    <source>
        <dbReference type="SAM" id="MobiDB-lite"/>
    </source>
</evidence>
<accession>A0AB40C727</accession>
<dbReference type="RefSeq" id="XP_039134294.1">
    <property type="nucleotide sequence ID" value="XM_039278360.1"/>
</dbReference>
<dbReference type="InterPro" id="IPR054722">
    <property type="entry name" value="PolX-like_BBD"/>
</dbReference>
<evidence type="ECO:0000259" key="3">
    <source>
        <dbReference type="Pfam" id="PF25597"/>
    </source>
</evidence>
<reference evidence="5" key="1">
    <citation type="submission" date="2025-08" db="UniProtKB">
        <authorList>
            <consortium name="RefSeq"/>
        </authorList>
    </citation>
    <scope>IDENTIFICATION</scope>
</reference>
<dbReference type="InterPro" id="IPR057670">
    <property type="entry name" value="SH3_retrovirus"/>
</dbReference>
<proteinExistence type="predicted"/>
<evidence type="ECO:0000313" key="4">
    <source>
        <dbReference type="Proteomes" id="UP001515500"/>
    </source>
</evidence>
<dbReference type="PANTHER" id="PTHR35317:SF44">
    <property type="entry name" value="RNA-DIRECTED DNA POLYMERASE"/>
    <property type="match status" value="1"/>
</dbReference>
<dbReference type="PANTHER" id="PTHR35317">
    <property type="entry name" value="OS04G0629600 PROTEIN"/>
    <property type="match status" value="1"/>
</dbReference>
<dbReference type="Proteomes" id="UP001515500">
    <property type="component" value="Chromosome 11"/>
</dbReference>
<feature type="domain" description="Retrovirus-related Pol polyprotein from transposon TNT 1-94-like beta-barrel" evidence="2">
    <location>
        <begin position="246"/>
        <end position="326"/>
    </location>
</feature>
<gene>
    <name evidence="5" type="primary">LOC120271681</name>
</gene>
<dbReference type="Pfam" id="PF14223">
    <property type="entry name" value="Retrotran_gag_2"/>
    <property type="match status" value="1"/>
</dbReference>
<feature type="region of interest" description="Disordered" evidence="1">
    <location>
        <begin position="154"/>
        <end position="192"/>
    </location>
</feature>
<name>A0AB40C727_DIOCR</name>
<feature type="domain" description="Retroviral polymerase SH3-like" evidence="3">
    <location>
        <begin position="383"/>
        <end position="411"/>
    </location>
</feature>
<dbReference type="Pfam" id="PF22936">
    <property type="entry name" value="Pol_BBD"/>
    <property type="match status" value="1"/>
</dbReference>
<dbReference type="GeneID" id="120271681"/>
<evidence type="ECO:0000313" key="5">
    <source>
        <dbReference type="RefSeq" id="XP_039134294.1"/>
    </source>
</evidence>
<dbReference type="Pfam" id="PF25597">
    <property type="entry name" value="SH3_retrovirus"/>
    <property type="match status" value="1"/>
</dbReference>
<protein>
    <submittedName>
        <fullName evidence="5">Uncharacterized protein LOC120271681</fullName>
    </submittedName>
</protein>
<organism evidence="4 5">
    <name type="scientific">Dioscorea cayennensis subsp. rotundata</name>
    <name type="common">White Guinea yam</name>
    <name type="synonym">Dioscorea rotundata</name>
    <dbReference type="NCBI Taxonomy" id="55577"/>
    <lineage>
        <taxon>Eukaryota</taxon>
        <taxon>Viridiplantae</taxon>
        <taxon>Streptophyta</taxon>
        <taxon>Embryophyta</taxon>
        <taxon>Tracheophyta</taxon>
        <taxon>Spermatophyta</taxon>
        <taxon>Magnoliopsida</taxon>
        <taxon>Liliopsida</taxon>
        <taxon>Dioscoreales</taxon>
        <taxon>Dioscoreaceae</taxon>
        <taxon>Dioscorea</taxon>
    </lineage>
</organism>
<keyword evidence="4" id="KW-1185">Reference proteome</keyword>
<sequence>MANLGTSSSSSSQTNIVDKGYDEEEKDEHKLDQNIKRNAKALVIIQQSLDEKVLIIISQTRNAKKAWDILKKEYQGCIKSSVAKLYSYRQEFEIMRMKNGDLSPKFKHVVSSIIKAKDLSTLTVDELSGSLKGHESRLDMETDQVEVKAFHAKGEGSTSNPNVITGRGRGRGGCRGRGRVTEQKEGQGEGRKSKAHIQCYNYKKYGHYKSQCWQKDNSAHDVEEDTKVTQLFLVGNVSDEQVEDVWLLDSGCNNHMIGMKSLFQSLNTTYQQVDRLGDNQMMKVEGMGTERFKIRGGQVKELDRVQFVPEIAHNLLSVGKLVEGGYTLFFDDQVCVIKHKQTDVELARIQKSQHNLFPLSINDVKSAHVAASKPDNSFIWHESSESKGYKLFDPLTGKLQVSREVVFYEEKISN</sequence>
<dbReference type="AlphaFoldDB" id="A0AB40C727"/>
<evidence type="ECO:0000259" key="2">
    <source>
        <dbReference type="Pfam" id="PF22936"/>
    </source>
</evidence>
<feature type="region of interest" description="Disordered" evidence="1">
    <location>
        <begin position="1"/>
        <end position="32"/>
    </location>
</feature>
<feature type="compositionally biased region" description="Basic and acidic residues" evidence="1">
    <location>
        <begin position="179"/>
        <end position="192"/>
    </location>
</feature>
<feature type="compositionally biased region" description="Basic residues" evidence="1">
    <location>
        <begin position="168"/>
        <end position="178"/>
    </location>
</feature>